<dbReference type="Gene3D" id="3.20.20.70">
    <property type="entry name" value="Aldolase class I"/>
    <property type="match status" value="1"/>
</dbReference>
<dbReference type="Pfam" id="PF06969">
    <property type="entry name" value="HemN_C"/>
    <property type="match status" value="1"/>
</dbReference>
<gene>
    <name evidence="11" type="ORF">C8E03_106139</name>
    <name evidence="12" type="ORF">CG710_004925</name>
</gene>
<dbReference type="Proteomes" id="UP000216411">
    <property type="component" value="Unassembled WGS sequence"/>
</dbReference>
<keyword evidence="3 9" id="KW-0349">Heme</keyword>
<reference evidence="12 13" key="1">
    <citation type="journal article" date="2017" name="Genome Announc.">
        <title>Draft Genome Sequence of a Sporulating and Motile Strain of Lachnotalea glycerini Isolated from Water in Quebec City, Canada.</title>
        <authorList>
            <person name="Maheux A.F."/>
            <person name="Boudreau D.K."/>
            <person name="Berube E."/>
            <person name="Boissinot M."/>
            <person name="Raymond F."/>
            <person name="Brodeur S."/>
            <person name="Corbeil J."/>
            <person name="Isabel S."/>
            <person name="Omar R.F."/>
            <person name="Bergeron M.G."/>
        </authorList>
    </citation>
    <scope>NUCLEOTIDE SEQUENCE [LARGE SCALE GENOMIC DNA]</scope>
    <source>
        <strain evidence="12 13">CCRI-19302</strain>
    </source>
</reference>
<evidence type="ECO:0000256" key="8">
    <source>
        <dbReference type="ARBA" id="ARBA00023186"/>
    </source>
</evidence>
<dbReference type="GO" id="GO:0051539">
    <property type="term" value="F:4 iron, 4 sulfur cluster binding"/>
    <property type="evidence" value="ECO:0007669"/>
    <property type="project" value="UniProtKB-UniRule"/>
</dbReference>
<dbReference type="InterPro" id="IPR007197">
    <property type="entry name" value="rSAM"/>
</dbReference>
<evidence type="ECO:0000256" key="9">
    <source>
        <dbReference type="RuleBase" id="RU364116"/>
    </source>
</evidence>
<keyword evidence="9" id="KW-0004">4Fe-4S</keyword>
<keyword evidence="6 9" id="KW-0408">Iron</keyword>
<dbReference type="AlphaFoldDB" id="A0A255ILC4"/>
<evidence type="ECO:0000256" key="4">
    <source>
        <dbReference type="ARBA" id="ARBA00022691"/>
    </source>
</evidence>
<dbReference type="Pfam" id="PF04055">
    <property type="entry name" value="Radical_SAM"/>
    <property type="match status" value="1"/>
</dbReference>
<dbReference type="SFLD" id="SFLDS00029">
    <property type="entry name" value="Radical_SAM"/>
    <property type="match status" value="1"/>
</dbReference>
<evidence type="ECO:0000256" key="2">
    <source>
        <dbReference type="ARBA" id="ARBA00017228"/>
    </source>
</evidence>
<dbReference type="InterPro" id="IPR010723">
    <property type="entry name" value="HemN_C"/>
</dbReference>
<dbReference type="GO" id="GO:0006779">
    <property type="term" value="P:porphyrin-containing compound biosynthetic process"/>
    <property type="evidence" value="ECO:0007669"/>
    <property type="project" value="InterPro"/>
</dbReference>
<dbReference type="GO" id="GO:0046872">
    <property type="term" value="F:metal ion binding"/>
    <property type="evidence" value="ECO:0007669"/>
    <property type="project" value="UniProtKB-UniRule"/>
</dbReference>
<dbReference type="NCBIfam" id="TIGR00539">
    <property type="entry name" value="hemN_rel"/>
    <property type="match status" value="1"/>
</dbReference>
<dbReference type="GO" id="GO:0005737">
    <property type="term" value="C:cytoplasm"/>
    <property type="evidence" value="ECO:0007669"/>
    <property type="project" value="UniProtKB-SubCell"/>
</dbReference>
<proteinExistence type="inferred from homology"/>
<evidence type="ECO:0000256" key="3">
    <source>
        <dbReference type="ARBA" id="ARBA00022617"/>
    </source>
</evidence>
<comment type="function">
    <text evidence="9">Probably acts as a heme chaperone, transferring heme to an unknown acceptor. Binds one molecule of heme per monomer, possibly covalently. Binds 1 [4Fe-4S] cluster. The cluster is coordinated with 3 cysteines and an exchangeable S-adenosyl-L-methionine.</text>
</comment>
<evidence type="ECO:0000313" key="13">
    <source>
        <dbReference type="Proteomes" id="UP000216411"/>
    </source>
</evidence>
<dbReference type="PANTHER" id="PTHR13932">
    <property type="entry name" value="COPROPORPHYRINIGEN III OXIDASE"/>
    <property type="match status" value="1"/>
</dbReference>
<reference evidence="11 14" key="2">
    <citation type="submission" date="2018-05" db="EMBL/GenBank/DDBJ databases">
        <title>Genomic Encyclopedia of Type Strains, Phase IV (KMG-IV): sequencing the most valuable type-strain genomes for metagenomic binning, comparative biology and taxonomic classification.</title>
        <authorList>
            <person name="Goeker M."/>
        </authorList>
    </citation>
    <scope>NUCLEOTIDE SEQUENCE [LARGE SCALE GENOMIC DNA]</scope>
    <source>
        <strain evidence="11 14">DSM 28816</strain>
    </source>
</reference>
<feature type="domain" description="Radical SAM core" evidence="10">
    <location>
        <begin position="1"/>
        <end position="236"/>
    </location>
</feature>
<organism evidence="11 14">
    <name type="scientific">Lachnotalea glycerini</name>
    <dbReference type="NCBI Taxonomy" id="1763509"/>
    <lineage>
        <taxon>Bacteria</taxon>
        <taxon>Bacillati</taxon>
        <taxon>Bacillota</taxon>
        <taxon>Clostridia</taxon>
        <taxon>Lachnospirales</taxon>
        <taxon>Lachnospiraceae</taxon>
        <taxon>Lachnotalea</taxon>
    </lineage>
</organism>
<dbReference type="InterPro" id="IPR058240">
    <property type="entry name" value="rSAM_sf"/>
</dbReference>
<keyword evidence="13" id="KW-1185">Reference proteome</keyword>
<dbReference type="PANTHER" id="PTHR13932:SF5">
    <property type="entry name" value="RADICAL S-ADENOSYL METHIONINE DOMAIN-CONTAINING PROTEIN 1, MITOCHONDRIAL"/>
    <property type="match status" value="1"/>
</dbReference>
<dbReference type="InterPro" id="IPR013785">
    <property type="entry name" value="Aldolase_TIM"/>
</dbReference>
<keyword evidence="7 9" id="KW-0411">Iron-sulfur</keyword>
<dbReference type="EMBL" id="NOKA02000004">
    <property type="protein sequence ID" value="RDY32327.1"/>
    <property type="molecule type" value="Genomic_DNA"/>
</dbReference>
<dbReference type="SFLD" id="SFLDG01065">
    <property type="entry name" value="anaerobic_coproporphyrinogen-I"/>
    <property type="match status" value="1"/>
</dbReference>
<accession>A0A255ILC4</accession>
<dbReference type="EMBL" id="QICS01000006">
    <property type="protein sequence ID" value="PXV89488.1"/>
    <property type="molecule type" value="Genomic_DNA"/>
</dbReference>
<evidence type="ECO:0000313" key="11">
    <source>
        <dbReference type="EMBL" id="PXV89488.1"/>
    </source>
</evidence>
<evidence type="ECO:0000256" key="1">
    <source>
        <dbReference type="ARBA" id="ARBA00006100"/>
    </source>
</evidence>
<dbReference type="PROSITE" id="PS51918">
    <property type="entry name" value="RADICAL_SAM"/>
    <property type="match status" value="1"/>
</dbReference>
<evidence type="ECO:0000313" key="12">
    <source>
        <dbReference type="EMBL" id="RDY32327.1"/>
    </source>
</evidence>
<dbReference type="InterPro" id="IPR034505">
    <property type="entry name" value="Coproporphyrinogen-III_oxidase"/>
</dbReference>
<evidence type="ECO:0000256" key="7">
    <source>
        <dbReference type="ARBA" id="ARBA00023014"/>
    </source>
</evidence>
<sequence>MEKQELEIYIHIPFCVKKCDYCDFLSFPQLNVNYVPALIREIEEINLMGKEAKNYIVKTIFIGGGTPSILEGEEIALVLKSVYKRFEIDSNVEITIEVNPGTATNNKLKAYQEAGVNRISLGLQSINNEELRELGRIHTYEEFLENYWLARKIGFSNINIDLMSAIPRQTVESWNKVLEKAIKLSPEHLSAYSLMIEEGTKFYDKWKQNILKLPSEEEERLMYYNTKSILEAAGYHRYEISNYCKKGFECKHNVGYWRRVEYIGFGLGGASFINHTRFSNVNNMQDYLKGADDNWEHLHQEIHQLSKQEEMEEFMFLGLRMINGVSIKQFEELFDVTYQSIYGTCSAQLVKDNLLDINGDRICLTEKGIDLSNCVLAEFLL</sequence>
<evidence type="ECO:0000259" key="10">
    <source>
        <dbReference type="PROSITE" id="PS51918"/>
    </source>
</evidence>
<evidence type="ECO:0000256" key="5">
    <source>
        <dbReference type="ARBA" id="ARBA00022723"/>
    </source>
</evidence>
<dbReference type="SUPFAM" id="SSF102114">
    <property type="entry name" value="Radical SAM enzymes"/>
    <property type="match status" value="1"/>
</dbReference>
<comment type="similarity">
    <text evidence="1">Belongs to the anaerobic coproporphyrinogen-III oxidase family. HemW subfamily.</text>
</comment>
<keyword evidence="8 9" id="KW-0143">Chaperone</keyword>
<dbReference type="GO" id="GO:0004109">
    <property type="term" value="F:coproporphyrinogen oxidase activity"/>
    <property type="evidence" value="ECO:0007669"/>
    <property type="project" value="InterPro"/>
</dbReference>
<comment type="subcellular location">
    <subcellularLocation>
        <location evidence="9">Cytoplasm</location>
    </subcellularLocation>
</comment>
<dbReference type="SMART" id="SM00729">
    <property type="entry name" value="Elp3"/>
    <property type="match status" value="1"/>
</dbReference>
<dbReference type="RefSeq" id="WP_094376649.1">
    <property type="nucleotide sequence ID" value="NZ_NOKA02000004.1"/>
</dbReference>
<dbReference type="SFLD" id="SFLDF00288">
    <property type="entry name" value="HemN-like__clustered_with_nucl"/>
    <property type="match status" value="1"/>
</dbReference>
<dbReference type="Proteomes" id="UP000247523">
    <property type="component" value="Unassembled WGS sequence"/>
</dbReference>
<name>A0A255ILC4_9FIRM</name>
<protein>
    <recommendedName>
        <fullName evidence="2 9">Heme chaperone HemW</fullName>
    </recommendedName>
</protein>
<evidence type="ECO:0000256" key="6">
    <source>
        <dbReference type="ARBA" id="ARBA00023004"/>
    </source>
</evidence>
<reference evidence="12" key="3">
    <citation type="submission" date="2018-07" db="EMBL/GenBank/DDBJ databases">
        <authorList>
            <person name="Quirk P.G."/>
            <person name="Krulwich T.A."/>
        </authorList>
    </citation>
    <scope>NUCLEOTIDE SEQUENCE</scope>
    <source>
        <strain evidence="12">CCRI-19302</strain>
    </source>
</reference>
<dbReference type="InterPro" id="IPR004559">
    <property type="entry name" value="HemW-like"/>
</dbReference>
<keyword evidence="4 9" id="KW-0949">S-adenosyl-L-methionine</keyword>
<dbReference type="SFLD" id="SFLDF00562">
    <property type="entry name" value="HemN-like__clustered_with_heat"/>
    <property type="match status" value="1"/>
</dbReference>
<dbReference type="CDD" id="cd01335">
    <property type="entry name" value="Radical_SAM"/>
    <property type="match status" value="1"/>
</dbReference>
<dbReference type="InterPro" id="IPR006638">
    <property type="entry name" value="Elp3/MiaA/NifB-like_rSAM"/>
</dbReference>
<keyword evidence="5 9" id="KW-0479">Metal-binding</keyword>
<comment type="caution">
    <text evidence="11">The sequence shown here is derived from an EMBL/GenBank/DDBJ whole genome shotgun (WGS) entry which is preliminary data.</text>
</comment>
<dbReference type="OrthoDB" id="9808022at2"/>
<evidence type="ECO:0000313" key="14">
    <source>
        <dbReference type="Proteomes" id="UP000247523"/>
    </source>
</evidence>
<keyword evidence="9" id="KW-0963">Cytoplasm</keyword>